<dbReference type="PANTHER" id="PTHR36925:SF1">
    <property type="entry name" value="COBALT-PRECORRIN-6A REDUCTASE"/>
    <property type="match status" value="1"/>
</dbReference>
<keyword evidence="2" id="KW-0169">Cobalamin biosynthesis</keyword>
<reference evidence="4 5" key="1">
    <citation type="submission" date="2018-01" db="EMBL/GenBank/DDBJ databases">
        <title>Genomic Encyclopedia of Archaeal and Bacterial Type Strains, Phase II (KMG-II): from individual species to whole genera.</title>
        <authorList>
            <person name="Goeker M."/>
        </authorList>
    </citation>
    <scope>NUCLEOTIDE SEQUENCE [LARGE SCALE GENOMIC DNA]</scope>
    <source>
        <strain evidence="4 5">DSM 12048</strain>
    </source>
</reference>
<evidence type="ECO:0000256" key="1">
    <source>
        <dbReference type="ARBA" id="ARBA00004953"/>
    </source>
</evidence>
<dbReference type="PANTHER" id="PTHR36925">
    <property type="entry name" value="COBALT-PRECORRIN-6A REDUCTASE"/>
    <property type="match status" value="1"/>
</dbReference>
<comment type="caution">
    <text evidence="4">The sequence shown here is derived from an EMBL/GenBank/DDBJ whole genome shotgun (WGS) entry which is preliminary data.</text>
</comment>
<dbReference type="EMBL" id="PRDS01000001">
    <property type="protein sequence ID" value="PPB82460.1"/>
    <property type="molecule type" value="Genomic_DNA"/>
</dbReference>
<gene>
    <name evidence="4" type="ORF">LV82_00392</name>
</gene>
<dbReference type="NCBIfam" id="TIGR00715">
    <property type="entry name" value="precor6x_red"/>
    <property type="match status" value="1"/>
</dbReference>
<dbReference type="Proteomes" id="UP000239736">
    <property type="component" value="Unassembled WGS sequence"/>
</dbReference>
<organism evidence="4 5">
    <name type="scientific">Albidovulum inexpectatum</name>
    <dbReference type="NCBI Taxonomy" id="196587"/>
    <lineage>
        <taxon>Bacteria</taxon>
        <taxon>Pseudomonadati</taxon>
        <taxon>Pseudomonadota</taxon>
        <taxon>Alphaproteobacteria</taxon>
        <taxon>Rhodobacterales</taxon>
        <taxon>Paracoccaceae</taxon>
        <taxon>Albidovulum</taxon>
    </lineage>
</organism>
<dbReference type="InterPro" id="IPR003723">
    <property type="entry name" value="Precorrin-6x_reduct"/>
</dbReference>
<evidence type="ECO:0000313" key="5">
    <source>
        <dbReference type="Proteomes" id="UP000239736"/>
    </source>
</evidence>
<evidence type="ECO:0000256" key="3">
    <source>
        <dbReference type="ARBA" id="ARBA00023002"/>
    </source>
</evidence>
<evidence type="ECO:0000313" key="4">
    <source>
        <dbReference type="EMBL" id="PPB82460.1"/>
    </source>
</evidence>
<name>A0A2S5JLY5_9RHOB</name>
<evidence type="ECO:0000256" key="2">
    <source>
        <dbReference type="ARBA" id="ARBA00022573"/>
    </source>
</evidence>
<dbReference type="UniPathway" id="UPA00148"/>
<comment type="pathway">
    <text evidence="1">Cofactor biosynthesis; adenosylcobalamin biosynthesis.</text>
</comment>
<dbReference type="GO" id="GO:0009236">
    <property type="term" value="P:cobalamin biosynthetic process"/>
    <property type="evidence" value="ECO:0007669"/>
    <property type="project" value="UniProtKB-UniPathway"/>
</dbReference>
<keyword evidence="5" id="KW-1185">Reference proteome</keyword>
<dbReference type="Pfam" id="PF02571">
    <property type="entry name" value="CbiJ"/>
    <property type="match status" value="1"/>
</dbReference>
<accession>A0A2S5JLY5</accession>
<sequence>MARALAERGADAIYSYAGRTEKPVAQPLPTRVGGFGGPAGLAEWIRAHGITHVIDATHPFAARISRNAIAACAATGAELIALERAPWVARAGDRWIHVPDIDGAVAALPESPARVFLAIGRQNLAPFAARPQHHYLLRLVDEPSAPLPLPRAKAVIARGPFTIEGDMALLRDHRIGWIVAKNAGGAGARAKLDAARALGLPVVMIDRPALPPRPVARSIAEVMDWLAHSARLGV</sequence>
<protein>
    <submittedName>
        <fullName evidence="4">Precorrin-6A reductase</fullName>
    </submittedName>
</protein>
<dbReference type="GO" id="GO:0016994">
    <property type="term" value="F:precorrin-6A reductase activity"/>
    <property type="evidence" value="ECO:0007669"/>
    <property type="project" value="InterPro"/>
</dbReference>
<dbReference type="NCBIfam" id="NF005968">
    <property type="entry name" value="PRK08057.1-2"/>
    <property type="match status" value="1"/>
</dbReference>
<proteinExistence type="predicted"/>
<dbReference type="PROSITE" id="PS51014">
    <property type="entry name" value="COBK_CBIJ"/>
    <property type="match status" value="1"/>
</dbReference>
<dbReference type="AlphaFoldDB" id="A0A2S5JLY5"/>
<keyword evidence="3" id="KW-0560">Oxidoreductase</keyword>